<sequence length="75" mass="8010">MGKKTEALIWAISLPESKMNSLIQHHGQLPAQPQEMAAKPSDSKHDGGIINAGQTAISGDHSVPGTYPWECESLS</sequence>
<accession>A0AAW1G5C9</accession>
<comment type="caution">
    <text evidence="2">The sequence shown here is derived from an EMBL/GenBank/DDBJ whole genome shotgun (WGS) entry which is preliminary data.</text>
</comment>
<feature type="region of interest" description="Disordered" evidence="1">
    <location>
        <begin position="31"/>
        <end position="64"/>
    </location>
</feature>
<evidence type="ECO:0000313" key="3">
    <source>
        <dbReference type="Proteomes" id="UP001488805"/>
    </source>
</evidence>
<gene>
    <name evidence="2" type="ORF">VZT92_001901</name>
</gene>
<keyword evidence="3" id="KW-1185">Reference proteome</keyword>
<name>A0AAW1G5C9_ZOAVI</name>
<protein>
    <submittedName>
        <fullName evidence="2">Uncharacterized protein</fullName>
    </submittedName>
</protein>
<organism evidence="2 3">
    <name type="scientific">Zoarces viviparus</name>
    <name type="common">Viviparous eelpout</name>
    <name type="synonym">Blennius viviparus</name>
    <dbReference type="NCBI Taxonomy" id="48416"/>
    <lineage>
        <taxon>Eukaryota</taxon>
        <taxon>Metazoa</taxon>
        <taxon>Chordata</taxon>
        <taxon>Craniata</taxon>
        <taxon>Vertebrata</taxon>
        <taxon>Euteleostomi</taxon>
        <taxon>Actinopterygii</taxon>
        <taxon>Neopterygii</taxon>
        <taxon>Teleostei</taxon>
        <taxon>Neoteleostei</taxon>
        <taxon>Acanthomorphata</taxon>
        <taxon>Eupercaria</taxon>
        <taxon>Perciformes</taxon>
        <taxon>Cottioidei</taxon>
        <taxon>Zoarcales</taxon>
        <taxon>Zoarcidae</taxon>
        <taxon>Zoarcinae</taxon>
        <taxon>Zoarces</taxon>
    </lineage>
</organism>
<dbReference type="Proteomes" id="UP001488805">
    <property type="component" value="Unassembled WGS sequence"/>
</dbReference>
<dbReference type="EMBL" id="JBCEZU010000002">
    <property type="protein sequence ID" value="KAK9541883.1"/>
    <property type="molecule type" value="Genomic_DNA"/>
</dbReference>
<evidence type="ECO:0000313" key="2">
    <source>
        <dbReference type="EMBL" id="KAK9541883.1"/>
    </source>
</evidence>
<evidence type="ECO:0000256" key="1">
    <source>
        <dbReference type="SAM" id="MobiDB-lite"/>
    </source>
</evidence>
<dbReference type="AlphaFoldDB" id="A0AAW1G5C9"/>
<reference evidence="2 3" key="1">
    <citation type="journal article" date="2024" name="Genome Biol. Evol.">
        <title>Chromosome-level genome assembly of the viviparous eelpout Zoarces viviparus.</title>
        <authorList>
            <person name="Fuhrmann N."/>
            <person name="Brasseur M.V."/>
            <person name="Bakowski C.E."/>
            <person name="Podsiadlowski L."/>
            <person name="Prost S."/>
            <person name="Krehenwinkel H."/>
            <person name="Mayer C."/>
        </authorList>
    </citation>
    <scope>NUCLEOTIDE SEQUENCE [LARGE SCALE GENOMIC DNA]</scope>
    <source>
        <strain evidence="2">NO-MEL_2022_Ind0_liver</strain>
    </source>
</reference>
<proteinExistence type="predicted"/>